<dbReference type="EMBL" id="PNEN01001540">
    <property type="protein sequence ID" value="PPJ53246.1"/>
    <property type="molecule type" value="Genomic_DNA"/>
</dbReference>
<dbReference type="Proteomes" id="UP000237631">
    <property type="component" value="Unassembled WGS sequence"/>
</dbReference>
<comment type="caution">
    <text evidence="1">The sequence shown here is derived from an EMBL/GenBank/DDBJ whole genome shotgun (WGS) entry which is preliminary data.</text>
</comment>
<protein>
    <submittedName>
        <fullName evidence="1">Uncharacterized protein</fullName>
    </submittedName>
</protein>
<gene>
    <name evidence="1" type="ORF">CBER1_11927</name>
</gene>
<name>A0A2S6C0L8_9PEZI</name>
<sequence length="109" mass="11825">MADDSLTAMLDNLEKVQTEFENLSVGPMSGNISKLQVGVDKMEANLGDLVEEISAMKKAAKIFGKLKSDLVHVLGNDQKKKFGEDLKLLGDLTEEIPAGKNADSKTNLF</sequence>
<reference evidence="2" key="1">
    <citation type="journal article" date="2017" name="bioRxiv">
        <title>Conservation of a gene cluster reveals novel cercosporin biosynthetic mechanisms and extends production to the genus Colletotrichum.</title>
        <authorList>
            <person name="de Jonge R."/>
            <person name="Ebert M.K."/>
            <person name="Huitt-Roehl C.R."/>
            <person name="Pal P."/>
            <person name="Suttle J.C."/>
            <person name="Spanner R.E."/>
            <person name="Neubauer J.D."/>
            <person name="Jurick W.M.II."/>
            <person name="Stott K.A."/>
            <person name="Secor G.A."/>
            <person name="Thomma B.P.H.J."/>
            <person name="Van de Peer Y."/>
            <person name="Townsend C.A."/>
            <person name="Bolton M.D."/>
        </authorList>
    </citation>
    <scope>NUCLEOTIDE SEQUENCE [LARGE SCALE GENOMIC DNA]</scope>
    <source>
        <strain evidence="2">CBS538.71</strain>
    </source>
</reference>
<proteinExistence type="predicted"/>
<evidence type="ECO:0000313" key="1">
    <source>
        <dbReference type="EMBL" id="PPJ53246.1"/>
    </source>
</evidence>
<evidence type="ECO:0000313" key="2">
    <source>
        <dbReference type="Proteomes" id="UP000237631"/>
    </source>
</evidence>
<keyword evidence="2" id="KW-1185">Reference proteome</keyword>
<organism evidence="1 2">
    <name type="scientific">Cercospora berteroae</name>
    <dbReference type="NCBI Taxonomy" id="357750"/>
    <lineage>
        <taxon>Eukaryota</taxon>
        <taxon>Fungi</taxon>
        <taxon>Dikarya</taxon>
        <taxon>Ascomycota</taxon>
        <taxon>Pezizomycotina</taxon>
        <taxon>Dothideomycetes</taxon>
        <taxon>Dothideomycetidae</taxon>
        <taxon>Mycosphaerellales</taxon>
        <taxon>Mycosphaerellaceae</taxon>
        <taxon>Cercospora</taxon>
    </lineage>
</organism>
<dbReference type="AlphaFoldDB" id="A0A2S6C0L8"/>
<accession>A0A2S6C0L8</accession>